<feature type="compositionally biased region" description="Basic and acidic residues" evidence="1">
    <location>
        <begin position="1"/>
        <end position="10"/>
    </location>
</feature>
<evidence type="ECO:0000256" key="1">
    <source>
        <dbReference type="SAM" id="MobiDB-lite"/>
    </source>
</evidence>
<evidence type="ECO:0000313" key="2">
    <source>
        <dbReference type="EMBL" id="CAA9571421.1"/>
    </source>
</evidence>
<sequence length="68" mass="7190">AAGRDRERPPRLRRGRRDPMADVRLVRRSGPAPRVGMVDVGASVGCAGGRLGRTRTAPGPVGSGRYPV</sequence>
<feature type="non-terminal residue" evidence="2">
    <location>
        <position position="1"/>
    </location>
</feature>
<reference evidence="2" key="1">
    <citation type="submission" date="2020-02" db="EMBL/GenBank/DDBJ databases">
        <authorList>
            <person name="Meier V. D."/>
        </authorList>
    </citation>
    <scope>NUCLEOTIDE SEQUENCE</scope>
    <source>
        <strain evidence="2">AVDCRST_MAG49</strain>
    </source>
</reference>
<protein>
    <submittedName>
        <fullName evidence="2">Uncharacterized protein</fullName>
    </submittedName>
</protein>
<accession>A0A6J4VB97</accession>
<organism evidence="2">
    <name type="scientific">uncultured Thermomicrobiales bacterium</name>
    <dbReference type="NCBI Taxonomy" id="1645740"/>
    <lineage>
        <taxon>Bacteria</taxon>
        <taxon>Pseudomonadati</taxon>
        <taxon>Thermomicrobiota</taxon>
        <taxon>Thermomicrobia</taxon>
        <taxon>Thermomicrobiales</taxon>
        <taxon>environmental samples</taxon>
    </lineage>
</organism>
<name>A0A6J4VB97_9BACT</name>
<dbReference type="EMBL" id="CADCWG010000253">
    <property type="protein sequence ID" value="CAA9571421.1"/>
    <property type="molecule type" value="Genomic_DNA"/>
</dbReference>
<feature type="non-terminal residue" evidence="2">
    <location>
        <position position="68"/>
    </location>
</feature>
<feature type="region of interest" description="Disordered" evidence="1">
    <location>
        <begin position="33"/>
        <end position="68"/>
    </location>
</feature>
<gene>
    <name evidence="2" type="ORF">AVDCRST_MAG49-3659</name>
</gene>
<feature type="region of interest" description="Disordered" evidence="1">
    <location>
        <begin position="1"/>
        <end position="21"/>
    </location>
</feature>
<dbReference type="AlphaFoldDB" id="A0A6J4VB97"/>
<proteinExistence type="predicted"/>